<sequence>MESDESILDNILKDNVRLLNNKYLIFNVVDIDDELRTSCYGILNLPTDTNQQETLSSSSQSGELYSDTNEGTNKNNQ</sequence>
<evidence type="ECO:0000256" key="1">
    <source>
        <dbReference type="SAM" id="MobiDB-lite"/>
    </source>
</evidence>
<evidence type="ECO:0000313" key="3">
    <source>
        <dbReference type="Proteomes" id="UP000203433"/>
    </source>
</evidence>
<accession>A0A0R7EYV3</accession>
<dbReference type="KEGG" id="vg:26374032"/>
<dbReference type="Proteomes" id="UP000203433">
    <property type="component" value="Segment"/>
</dbReference>
<gene>
    <name evidence="2" type="primary">lef-10</name>
</gene>
<name>A0A0R7EYV3_9BBAC</name>
<feature type="compositionally biased region" description="Polar residues" evidence="1">
    <location>
        <begin position="62"/>
        <end position="77"/>
    </location>
</feature>
<feature type="region of interest" description="Disordered" evidence="1">
    <location>
        <begin position="46"/>
        <end position="77"/>
    </location>
</feature>
<keyword evidence="3" id="KW-1185">Reference proteome</keyword>
<feature type="compositionally biased region" description="Polar residues" evidence="1">
    <location>
        <begin position="46"/>
        <end position="55"/>
    </location>
</feature>
<evidence type="ECO:0000313" key="2">
    <source>
        <dbReference type="EMBL" id="AKN80763.1"/>
    </source>
</evidence>
<organism evidence="2 3">
    <name type="scientific">Diatraea saccharalis granulovirus</name>
    <dbReference type="NCBI Taxonomy" id="1675862"/>
    <lineage>
        <taxon>Viruses</taxon>
        <taxon>Viruses incertae sedis</taxon>
        <taxon>Naldaviricetes</taxon>
        <taxon>Lefavirales</taxon>
        <taxon>Baculoviridae</taxon>
        <taxon>Betabaculovirus</taxon>
        <taxon>Betabaculovirus disaccharalis</taxon>
    </lineage>
</organism>
<reference evidence="2 3" key="1">
    <citation type="journal article" date="2015" name="J. Virol.">
        <title>A betabaculovirus-encoded gp64 homolog is a functional envelope fusion protein.</title>
        <authorList>
            <person name="Ardisson-Araujo D.M."/>
            <person name="Melo F.L."/>
            <person name="Clem R.J."/>
            <person name="Wolff J.L."/>
            <person name="Ribeiro B.M."/>
        </authorList>
    </citation>
    <scope>NUCLEOTIDE SEQUENCE [LARGE SCALE GENOMIC DNA]</scope>
    <source>
        <strain evidence="2 3">Parana-2009</strain>
    </source>
</reference>
<dbReference type="Pfam" id="PF07206">
    <property type="entry name" value="Baculo_LEF-10"/>
    <property type="match status" value="1"/>
</dbReference>
<proteinExistence type="predicted"/>
<protein>
    <submittedName>
        <fullName evidence="2">Late expression factor 10</fullName>
    </submittedName>
</protein>
<dbReference type="OrthoDB" id="28515at10239"/>
<dbReference type="InterPro" id="IPR009855">
    <property type="entry name" value="Baculo_LEF-10"/>
</dbReference>
<dbReference type="RefSeq" id="YP_009182321.1">
    <property type="nucleotide sequence ID" value="NC_028491.1"/>
</dbReference>
<dbReference type="GeneID" id="26374032"/>
<dbReference type="EMBL" id="KP296186">
    <property type="protein sequence ID" value="AKN80763.1"/>
    <property type="molecule type" value="Genomic_DNA"/>
</dbReference>